<sequence>MEDGEINEYLAAQSMSHHRNSAYVYVPAYEWPGEPSSVTLDTAVGESFPAETSYKPRKKSKSTKPSFRLVVLRSSVLPVKQRLAIVDGYTEVQLGRDAPPGKGTPKVRLKELEVSKLHATVFWDSQRQEWSVVDMGSKHGTFLKSVVPEFHPVDDVGVRLSAPRVASMPKKLQHLDRLTLGSTTFLVHMHAKQIPCEDCSPVEDDEIPLFHSQKMFQTSAVKRSRDSAGLDEPSYALKLEKDPKKSLTMLKHSLLSRHNEQDSLSRSQSPTENAAQYVDRSARRRALFPSSHVDSPGVLPVPSLVTPPISRLASPATTPDTPGPSFEPVSKPATPLPSSNIGHRLLMKQGWTPGTALGMSAADMDGDRIGLVEPLQISPLAHRAGLGRREVNDGRTEIPLDASWKEKGLYRRWNNLGADHTTSGE</sequence>
<proteinExistence type="predicted"/>
<dbReference type="Pfam" id="PF00498">
    <property type="entry name" value="FHA"/>
    <property type="match status" value="1"/>
</dbReference>
<dbReference type="InterPro" id="IPR008984">
    <property type="entry name" value="SMAD_FHA_dom_sf"/>
</dbReference>
<dbReference type="SMART" id="SM00240">
    <property type="entry name" value="FHA"/>
    <property type="match status" value="1"/>
</dbReference>
<feature type="region of interest" description="Disordered" evidence="1">
    <location>
        <begin position="256"/>
        <end position="278"/>
    </location>
</feature>
<protein>
    <recommendedName>
        <fullName evidence="6">G-patch domain-containing protein</fullName>
    </recommendedName>
</protein>
<dbReference type="InterPro" id="IPR053027">
    <property type="entry name" value="AGGF1"/>
</dbReference>
<dbReference type="PANTHER" id="PTHR23106">
    <property type="entry name" value="ANGIOGENIC FACTOR WITH G PATCH AND FHA DOMAINS 1"/>
    <property type="match status" value="1"/>
</dbReference>
<gene>
    <name evidence="4" type="ORF">AMATHDRAFT_55439</name>
</gene>
<dbReference type="SMART" id="SM00443">
    <property type="entry name" value="G_patch"/>
    <property type="match status" value="1"/>
</dbReference>
<evidence type="ECO:0008006" key="6">
    <source>
        <dbReference type="Google" id="ProtNLM"/>
    </source>
</evidence>
<dbReference type="Gene3D" id="2.60.200.20">
    <property type="match status" value="1"/>
</dbReference>
<dbReference type="STRING" id="703135.A0A2A9NR99"/>
<dbReference type="Pfam" id="PF01585">
    <property type="entry name" value="G-patch"/>
    <property type="match status" value="1"/>
</dbReference>
<dbReference type="PANTHER" id="PTHR23106:SF24">
    <property type="entry name" value="ANGIOGENIC FACTOR WITH G PATCH AND FHA DOMAINS 1"/>
    <property type="match status" value="1"/>
</dbReference>
<dbReference type="SUPFAM" id="SSF49879">
    <property type="entry name" value="SMAD/FHA domain"/>
    <property type="match status" value="1"/>
</dbReference>
<feature type="domain" description="G-patch" evidence="3">
    <location>
        <begin position="338"/>
        <end position="391"/>
    </location>
</feature>
<evidence type="ECO:0000313" key="5">
    <source>
        <dbReference type="Proteomes" id="UP000242287"/>
    </source>
</evidence>
<keyword evidence="5" id="KW-1185">Reference proteome</keyword>
<feature type="compositionally biased region" description="Polar residues" evidence="1">
    <location>
        <begin position="264"/>
        <end position="274"/>
    </location>
</feature>
<reference evidence="4 5" key="1">
    <citation type="submission" date="2014-02" db="EMBL/GenBank/DDBJ databases">
        <title>Transposable element dynamics among asymbiotic and ectomycorrhizal Amanita fungi.</title>
        <authorList>
            <consortium name="DOE Joint Genome Institute"/>
            <person name="Hess J."/>
            <person name="Skrede I."/>
            <person name="Wolfe B."/>
            <person name="LaButti K."/>
            <person name="Ohm R.A."/>
            <person name="Grigoriev I.V."/>
            <person name="Pringle A."/>
        </authorList>
    </citation>
    <scope>NUCLEOTIDE SEQUENCE [LARGE SCALE GENOMIC DNA]</scope>
    <source>
        <strain evidence="4 5">SKay4041</strain>
    </source>
</reference>
<dbReference type="GO" id="GO:0003676">
    <property type="term" value="F:nucleic acid binding"/>
    <property type="evidence" value="ECO:0007669"/>
    <property type="project" value="InterPro"/>
</dbReference>
<evidence type="ECO:0000313" key="4">
    <source>
        <dbReference type="EMBL" id="PFH53069.1"/>
    </source>
</evidence>
<dbReference type="Proteomes" id="UP000242287">
    <property type="component" value="Unassembled WGS sequence"/>
</dbReference>
<evidence type="ECO:0000259" key="3">
    <source>
        <dbReference type="PROSITE" id="PS50174"/>
    </source>
</evidence>
<evidence type="ECO:0000256" key="1">
    <source>
        <dbReference type="SAM" id="MobiDB-lite"/>
    </source>
</evidence>
<evidence type="ECO:0000259" key="2">
    <source>
        <dbReference type="PROSITE" id="PS50006"/>
    </source>
</evidence>
<feature type="region of interest" description="Disordered" evidence="1">
    <location>
        <begin position="310"/>
        <end position="339"/>
    </location>
</feature>
<accession>A0A2A9NR99</accession>
<dbReference type="PROSITE" id="PS50174">
    <property type="entry name" value="G_PATCH"/>
    <property type="match status" value="1"/>
</dbReference>
<dbReference type="OrthoDB" id="21470at2759"/>
<dbReference type="AlphaFoldDB" id="A0A2A9NR99"/>
<organism evidence="4 5">
    <name type="scientific">Amanita thiersii Skay4041</name>
    <dbReference type="NCBI Taxonomy" id="703135"/>
    <lineage>
        <taxon>Eukaryota</taxon>
        <taxon>Fungi</taxon>
        <taxon>Dikarya</taxon>
        <taxon>Basidiomycota</taxon>
        <taxon>Agaricomycotina</taxon>
        <taxon>Agaricomycetes</taxon>
        <taxon>Agaricomycetidae</taxon>
        <taxon>Agaricales</taxon>
        <taxon>Pluteineae</taxon>
        <taxon>Amanitaceae</taxon>
        <taxon>Amanita</taxon>
    </lineage>
</organism>
<dbReference type="InterPro" id="IPR000467">
    <property type="entry name" value="G_patch_dom"/>
</dbReference>
<dbReference type="InterPro" id="IPR000253">
    <property type="entry name" value="FHA_dom"/>
</dbReference>
<dbReference type="EMBL" id="KZ301975">
    <property type="protein sequence ID" value="PFH53069.1"/>
    <property type="molecule type" value="Genomic_DNA"/>
</dbReference>
<name>A0A2A9NR99_9AGAR</name>
<dbReference type="PROSITE" id="PS50006">
    <property type="entry name" value="FHA_DOMAIN"/>
    <property type="match status" value="1"/>
</dbReference>
<feature type="domain" description="FHA" evidence="2">
    <location>
        <begin position="92"/>
        <end position="148"/>
    </location>
</feature>